<evidence type="ECO:0000313" key="2">
    <source>
        <dbReference type="EMBL" id="CAB3257518.1"/>
    </source>
</evidence>
<sequence>MAQTTDKNKSNEIGDNISDISNRDSVQSVGASTSIAPDSGEGTVTGDTTISNEINKENFHVESNDTDTDNLNKTECTKVSDVLDDSEDIELQWDEDDCNNTTVDTDTHKTDDELENKLLEETEQNNQDSLTKLVKETKLTLEDKLLQELITSAENCENREQKTTEVPMELNEDELLQEEQLKDSEVMNVDTSDKDSKKQEEYLKENTLDVSIVTQEENKFTKIIEKLNSDDDSQHDLSMEVDDDASVEDSTLQKKNGYGLNQPDVMIEIPTQETIDINDFPDSPIDDGIDDSMEKMHNMSEEEVAAPSVEKPKPSTSTVIPKMTPDTCNESQEVTDCLGLLSESFRVMDEDEDQDDDDGDADDDDDDFDQDESSNQMTAEHSEDSSAQHSENEPARGGVEREEENFAFDEVDIDEDGINGELRRDFKQEIECNDSENRMPLISGLKHARKTFEIKKEKSENDRSTSVTKEKDGTSKPQDNIKKEKDDNILSTCVQKENVSTSVSQGNLEMAVEDNVISTCVTEDKESTRKSQGNVMKEKEDSIISTCVTKEKDGTSISQNNVMDKNEDNITSTCVTKKKGTITVSQDNMNNKNEEAIPSKEATEKSQGDTIHSENNAIQLESAVQSIDQVNKEKEDGTPFGVKIKIEKEDSTKPRSTIVATQIETKYIETQINDDVIEQVIEIETVKISDDEDDEPPKKTQENLQQKTDMTTPLEKPLQGTTALEKNTLVEEVTALEKTTELEKSTETTATSETTAAQETTAVQETTAAPETIAAPETTALPETTAAIEKPLEMEKTTEPDDVTINLTPDQTDTEESHPPDGSTTSPKSPRVKNLTVSTLLNTNIISVVELGESSSEEDIQEVSKENPPEHSISQLQKLLDSSFKPPPLTSMTTVNIPTGIDIMSTSGAGENKTQIVTKEGEVVISGVPKRPPQKTARLNTSEVTIKTASSSEQSLVIPEAKAQEQNIPPAPTRPKLSLEIFSLDSDEEETPAKESEKLKKKTKKCVNSACSSGSTALEAADIATAEYYDAARKKRPLVCQPCADAVLVRKQKLMAGIKNLTPLLKLDSSSSSQDLVEISDSESEGEDSEPQEQQPMDTIGEEAAK</sequence>
<feature type="region of interest" description="Disordered" evidence="1">
    <location>
        <begin position="850"/>
        <end position="875"/>
    </location>
</feature>
<feature type="region of interest" description="Disordered" evidence="1">
    <location>
        <begin position="585"/>
        <end position="610"/>
    </location>
</feature>
<feature type="compositionally biased region" description="Basic and acidic residues" evidence="1">
    <location>
        <begin position="790"/>
        <end position="799"/>
    </location>
</feature>
<feature type="compositionally biased region" description="Low complexity" evidence="1">
    <location>
        <begin position="1068"/>
        <end position="1077"/>
    </location>
</feature>
<feature type="compositionally biased region" description="Basic and acidic residues" evidence="1">
    <location>
        <begin position="452"/>
        <end position="488"/>
    </location>
</feature>
<feature type="compositionally biased region" description="Polar residues" evidence="1">
    <location>
        <begin position="18"/>
        <end position="36"/>
    </location>
</feature>
<feature type="compositionally biased region" description="Acidic residues" evidence="1">
    <location>
        <begin position="349"/>
        <end position="372"/>
    </location>
</feature>
<feature type="region of interest" description="Disordered" evidence="1">
    <location>
        <begin position="734"/>
        <end position="836"/>
    </location>
</feature>
<feature type="compositionally biased region" description="Basic and acidic residues" evidence="1">
    <location>
        <begin position="54"/>
        <end position="63"/>
    </location>
</feature>
<feature type="region of interest" description="Disordered" evidence="1">
    <location>
        <begin position="949"/>
        <end position="975"/>
    </location>
</feature>
<feature type="compositionally biased region" description="Basic and acidic residues" evidence="1">
    <location>
        <begin position="1"/>
        <end position="12"/>
    </location>
</feature>
<dbReference type="AlphaFoldDB" id="A0A8S1BD34"/>
<gene>
    <name evidence="2" type="ORF">APLA_LOCUS16036</name>
</gene>
<feature type="compositionally biased region" description="Acidic residues" evidence="1">
    <location>
        <begin position="1078"/>
        <end position="1091"/>
    </location>
</feature>
<feature type="region of interest" description="Disordered" evidence="1">
    <location>
        <begin position="298"/>
        <end position="420"/>
    </location>
</feature>
<feature type="region of interest" description="Disordered" evidence="1">
    <location>
        <begin position="1068"/>
        <end position="1106"/>
    </location>
</feature>
<reference evidence="2 3" key="1">
    <citation type="submission" date="2020-04" db="EMBL/GenBank/DDBJ databases">
        <authorList>
            <person name="Wallbank WR R."/>
            <person name="Pardo Diaz C."/>
            <person name="Kozak K."/>
            <person name="Martin S."/>
            <person name="Jiggins C."/>
            <person name="Moest M."/>
            <person name="Warren A I."/>
            <person name="Byers J.R.P. K."/>
            <person name="Montejo-Kovacevich G."/>
            <person name="Yen C E."/>
        </authorList>
    </citation>
    <scope>NUCLEOTIDE SEQUENCE [LARGE SCALE GENOMIC DNA]</scope>
</reference>
<evidence type="ECO:0000256" key="1">
    <source>
        <dbReference type="SAM" id="MobiDB-lite"/>
    </source>
</evidence>
<feature type="compositionally biased region" description="Low complexity" evidence="1">
    <location>
        <begin position="747"/>
        <end position="789"/>
    </location>
</feature>
<feature type="region of interest" description="Disordered" evidence="1">
    <location>
        <begin position="687"/>
        <end position="722"/>
    </location>
</feature>
<feature type="region of interest" description="Disordered" evidence="1">
    <location>
        <begin position="1"/>
        <end position="72"/>
    </location>
</feature>
<dbReference type="OrthoDB" id="5792673at2759"/>
<name>A0A8S1BD34_ARCPL</name>
<feature type="compositionally biased region" description="Polar residues" evidence="1">
    <location>
        <begin position="702"/>
        <end position="711"/>
    </location>
</feature>
<feature type="region of interest" description="Disordered" evidence="1">
    <location>
        <begin position="90"/>
        <end position="110"/>
    </location>
</feature>
<accession>A0A8S1BD34</accession>
<evidence type="ECO:0000313" key="3">
    <source>
        <dbReference type="Proteomes" id="UP000494106"/>
    </source>
</evidence>
<dbReference type="EMBL" id="CADEBC010000591">
    <property type="protein sequence ID" value="CAB3257518.1"/>
    <property type="molecule type" value="Genomic_DNA"/>
</dbReference>
<organism evidence="2 3">
    <name type="scientific">Arctia plantaginis</name>
    <name type="common">Wood tiger moth</name>
    <name type="synonym">Phalaena plantaginis</name>
    <dbReference type="NCBI Taxonomy" id="874455"/>
    <lineage>
        <taxon>Eukaryota</taxon>
        <taxon>Metazoa</taxon>
        <taxon>Ecdysozoa</taxon>
        <taxon>Arthropoda</taxon>
        <taxon>Hexapoda</taxon>
        <taxon>Insecta</taxon>
        <taxon>Pterygota</taxon>
        <taxon>Neoptera</taxon>
        <taxon>Endopterygota</taxon>
        <taxon>Lepidoptera</taxon>
        <taxon>Glossata</taxon>
        <taxon>Ditrysia</taxon>
        <taxon>Noctuoidea</taxon>
        <taxon>Erebidae</taxon>
        <taxon>Arctiinae</taxon>
        <taxon>Arctia</taxon>
    </lineage>
</organism>
<proteinExistence type="predicted"/>
<feature type="compositionally biased region" description="Basic and acidic residues" evidence="1">
    <location>
        <begin position="380"/>
        <end position="400"/>
    </location>
</feature>
<feature type="compositionally biased region" description="Acidic residues" evidence="1">
    <location>
        <begin position="401"/>
        <end position="418"/>
    </location>
</feature>
<comment type="caution">
    <text evidence="2">The sequence shown here is derived from an EMBL/GenBank/DDBJ whole genome shotgun (WGS) entry which is preliminary data.</text>
</comment>
<feature type="compositionally biased region" description="Basic and acidic residues" evidence="1">
    <location>
        <begin position="592"/>
        <end position="607"/>
    </location>
</feature>
<protein>
    <submittedName>
        <fullName evidence="2">Uncharacterized protein</fullName>
    </submittedName>
</protein>
<dbReference type="Proteomes" id="UP000494106">
    <property type="component" value="Unassembled WGS sequence"/>
</dbReference>
<feature type="region of interest" description="Disordered" evidence="1">
    <location>
        <begin position="522"/>
        <end position="542"/>
    </location>
</feature>
<feature type="region of interest" description="Disordered" evidence="1">
    <location>
        <begin position="452"/>
        <end position="489"/>
    </location>
</feature>
<keyword evidence="3" id="KW-1185">Reference proteome</keyword>